<dbReference type="Pfam" id="PF00857">
    <property type="entry name" value="Isochorismatase"/>
    <property type="match status" value="1"/>
</dbReference>
<feature type="domain" description="Isochorismatase-like" evidence="2">
    <location>
        <begin position="22"/>
        <end position="196"/>
    </location>
</feature>
<dbReference type="InterPro" id="IPR050272">
    <property type="entry name" value="Isochorismatase-like_hydrls"/>
</dbReference>
<reference evidence="3" key="1">
    <citation type="journal article" date="2020" name="mSystems">
        <title>Genome- and Community-Level Interaction Insights into Carbon Utilization and Element Cycling Functions of Hydrothermarchaeota in Hydrothermal Sediment.</title>
        <authorList>
            <person name="Zhou Z."/>
            <person name="Liu Y."/>
            <person name="Xu W."/>
            <person name="Pan J."/>
            <person name="Luo Z.H."/>
            <person name="Li M."/>
        </authorList>
    </citation>
    <scope>NUCLEOTIDE SEQUENCE [LARGE SCALE GENOMIC DNA]</scope>
    <source>
        <strain evidence="3">SpSt-966</strain>
    </source>
</reference>
<evidence type="ECO:0000259" key="2">
    <source>
        <dbReference type="Pfam" id="PF00857"/>
    </source>
</evidence>
<proteinExistence type="predicted"/>
<gene>
    <name evidence="3" type="ORF">ENX73_05710</name>
</gene>
<protein>
    <submittedName>
        <fullName evidence="3">Cysteine hydrolase</fullName>
    </submittedName>
</protein>
<dbReference type="InterPro" id="IPR000868">
    <property type="entry name" value="Isochorismatase-like_dom"/>
</dbReference>
<comment type="caution">
    <text evidence="3">The sequence shown here is derived from an EMBL/GenBank/DDBJ whole genome shotgun (WGS) entry which is preliminary data.</text>
</comment>
<dbReference type="EMBL" id="DTPE01000224">
    <property type="protein sequence ID" value="HGE75603.1"/>
    <property type="molecule type" value="Genomic_DNA"/>
</dbReference>
<keyword evidence="1 3" id="KW-0378">Hydrolase</keyword>
<sequence>MKKINNVTIYENLKEVIDPEHTCLVVWDVQNALVERIFNKNEFVENLKNFIDKMRNKMPVFYTKITPLKSGFQSSWSYYTTMKNFGISAEEASKMPHFMSKVGTRDIYAVVSPKQEDIVIEKSTASIFIGTDFEQMLRNRNITTIIFSGISTEIGIESSARDASNRGFYPVIASDCVSSSDKEAHECSLKILERMVIVKNSKEIMANV</sequence>
<evidence type="ECO:0000256" key="1">
    <source>
        <dbReference type="ARBA" id="ARBA00022801"/>
    </source>
</evidence>
<organism evidence="3">
    <name type="scientific">Mesoaciditoga lauensis</name>
    <dbReference type="NCBI Taxonomy" id="1495039"/>
    <lineage>
        <taxon>Bacteria</taxon>
        <taxon>Thermotogati</taxon>
        <taxon>Thermotogota</taxon>
        <taxon>Thermotogae</taxon>
        <taxon>Mesoaciditogales</taxon>
        <taxon>Mesoaciditogaceae</taxon>
        <taxon>Mesoaciditoga</taxon>
    </lineage>
</organism>
<dbReference type="SUPFAM" id="SSF52499">
    <property type="entry name" value="Isochorismatase-like hydrolases"/>
    <property type="match status" value="1"/>
</dbReference>
<dbReference type="InterPro" id="IPR036380">
    <property type="entry name" value="Isochorismatase-like_sf"/>
</dbReference>
<dbReference type="Gene3D" id="3.40.50.850">
    <property type="entry name" value="Isochorismatase-like"/>
    <property type="match status" value="1"/>
</dbReference>
<evidence type="ECO:0000313" key="3">
    <source>
        <dbReference type="EMBL" id="HGE75603.1"/>
    </source>
</evidence>
<dbReference type="CDD" id="cd00431">
    <property type="entry name" value="cysteine_hydrolases"/>
    <property type="match status" value="1"/>
</dbReference>
<dbReference type="PANTHER" id="PTHR43540:SF6">
    <property type="entry name" value="ISOCHORISMATASE-LIKE DOMAIN-CONTAINING PROTEIN"/>
    <property type="match status" value="1"/>
</dbReference>
<dbReference type="PANTHER" id="PTHR43540">
    <property type="entry name" value="PEROXYUREIDOACRYLATE/UREIDOACRYLATE AMIDOHYDROLASE-RELATED"/>
    <property type="match status" value="1"/>
</dbReference>
<dbReference type="GO" id="GO:0016787">
    <property type="term" value="F:hydrolase activity"/>
    <property type="evidence" value="ECO:0007669"/>
    <property type="project" value="UniProtKB-KW"/>
</dbReference>
<accession>A0A7V3VT42</accession>
<name>A0A7V3VT42_9BACT</name>
<dbReference type="AlphaFoldDB" id="A0A7V3VT42"/>